<dbReference type="AlphaFoldDB" id="A0A9X6NF33"/>
<dbReference type="InterPro" id="IPR035979">
    <property type="entry name" value="RBD_domain_sf"/>
</dbReference>
<protein>
    <recommendedName>
        <fullName evidence="2">RNA helicase</fullName>
        <ecNumber evidence="2">3.6.4.13</ecNumber>
    </recommendedName>
</protein>
<keyword evidence="8" id="KW-0694">RNA-binding</keyword>
<dbReference type="SUPFAM" id="SSF52540">
    <property type="entry name" value="P-loop containing nucleoside triphosphate hydrolases"/>
    <property type="match status" value="2"/>
</dbReference>
<evidence type="ECO:0000259" key="14">
    <source>
        <dbReference type="PROSITE" id="PS51194"/>
    </source>
</evidence>
<dbReference type="EC" id="3.6.4.13" evidence="2"/>
<dbReference type="Pfam" id="PF00270">
    <property type="entry name" value="DEAD"/>
    <property type="match status" value="1"/>
</dbReference>
<keyword evidence="7" id="KW-0863">Zinc-finger</keyword>
<evidence type="ECO:0000256" key="10">
    <source>
        <dbReference type="SAM" id="MobiDB-lite"/>
    </source>
</evidence>
<dbReference type="PROSITE" id="PS00039">
    <property type="entry name" value="DEAD_ATP_HELICASE"/>
    <property type="match status" value="1"/>
</dbReference>
<feature type="compositionally biased region" description="Polar residues" evidence="10">
    <location>
        <begin position="979"/>
        <end position="988"/>
    </location>
</feature>
<feature type="domain" description="Helicase ATP-binding" evidence="13">
    <location>
        <begin position="587"/>
        <end position="768"/>
    </location>
</feature>
<dbReference type="SMART" id="SM00360">
    <property type="entry name" value="RRM"/>
    <property type="match status" value="3"/>
</dbReference>
<dbReference type="CDD" id="cd18787">
    <property type="entry name" value="SF2_C_DEAD"/>
    <property type="match status" value="1"/>
</dbReference>
<name>A0A9X6NF33_HYPEX</name>
<reference evidence="17" key="1">
    <citation type="submission" date="2017-01" db="EMBL/GenBank/DDBJ databases">
        <title>Comparative genomics of anhydrobiosis in the tardigrade Hypsibius dujardini.</title>
        <authorList>
            <person name="Yoshida Y."/>
            <person name="Koutsovoulos G."/>
            <person name="Laetsch D."/>
            <person name="Stevens L."/>
            <person name="Kumar S."/>
            <person name="Horikawa D."/>
            <person name="Ishino K."/>
            <person name="Komine S."/>
            <person name="Tomita M."/>
            <person name="Blaxter M."/>
            <person name="Arakawa K."/>
        </authorList>
    </citation>
    <scope>NUCLEOTIDE SEQUENCE [LARGE SCALE GENOMIC DNA]</scope>
    <source>
        <strain evidence="17">Z151</strain>
    </source>
</reference>
<evidence type="ECO:0000256" key="1">
    <source>
        <dbReference type="ARBA" id="ARBA00010132"/>
    </source>
</evidence>
<feature type="compositionally biased region" description="Gly residues" evidence="10">
    <location>
        <begin position="456"/>
        <end position="466"/>
    </location>
</feature>
<dbReference type="InterPro" id="IPR027417">
    <property type="entry name" value="P-loop_NTPase"/>
</dbReference>
<dbReference type="InterPro" id="IPR001650">
    <property type="entry name" value="Helicase_C-like"/>
</dbReference>
<feature type="domain" description="RRM" evidence="11">
    <location>
        <begin position="258"/>
        <end position="335"/>
    </location>
</feature>
<dbReference type="GO" id="GO:0016787">
    <property type="term" value="F:hydrolase activity"/>
    <property type="evidence" value="ECO:0007669"/>
    <property type="project" value="UniProtKB-KW"/>
</dbReference>
<evidence type="ECO:0000256" key="8">
    <source>
        <dbReference type="PROSITE-ProRule" id="PRU00176"/>
    </source>
</evidence>
<evidence type="ECO:0000259" key="15">
    <source>
        <dbReference type="PROSITE" id="PS51195"/>
    </source>
</evidence>
<dbReference type="InterPro" id="IPR012677">
    <property type="entry name" value="Nucleotide-bd_a/b_plait_sf"/>
</dbReference>
<dbReference type="GO" id="GO:0008270">
    <property type="term" value="F:zinc ion binding"/>
    <property type="evidence" value="ECO:0007669"/>
    <property type="project" value="UniProtKB-KW"/>
</dbReference>
<keyword evidence="3" id="KW-0547">Nucleotide-binding</keyword>
<feature type="domain" description="RRM" evidence="11">
    <location>
        <begin position="13"/>
        <end position="91"/>
    </location>
</feature>
<dbReference type="InterPro" id="IPR001878">
    <property type="entry name" value="Znf_CCHC"/>
</dbReference>
<evidence type="ECO:0000256" key="5">
    <source>
        <dbReference type="ARBA" id="ARBA00022806"/>
    </source>
</evidence>
<keyword evidence="7" id="KW-0862">Zinc</keyword>
<dbReference type="InterPro" id="IPR011545">
    <property type="entry name" value="DEAD/DEAH_box_helicase_dom"/>
</dbReference>
<dbReference type="Gene3D" id="3.30.70.330">
    <property type="match status" value="3"/>
</dbReference>
<dbReference type="GO" id="GO:0003724">
    <property type="term" value="F:RNA helicase activity"/>
    <property type="evidence" value="ECO:0007669"/>
    <property type="project" value="UniProtKB-EC"/>
</dbReference>
<evidence type="ECO:0000313" key="17">
    <source>
        <dbReference type="Proteomes" id="UP000192578"/>
    </source>
</evidence>
<evidence type="ECO:0000259" key="11">
    <source>
        <dbReference type="PROSITE" id="PS50102"/>
    </source>
</evidence>
<dbReference type="PANTHER" id="PTHR47958">
    <property type="entry name" value="ATP-DEPENDENT RNA HELICASE DBP3"/>
    <property type="match status" value="1"/>
</dbReference>
<feature type="domain" description="CCHC-type" evidence="12">
    <location>
        <begin position="480"/>
        <end position="495"/>
    </location>
</feature>
<dbReference type="Pfam" id="PF00076">
    <property type="entry name" value="RRM_1"/>
    <property type="match status" value="2"/>
</dbReference>
<proteinExistence type="inferred from homology"/>
<feature type="region of interest" description="Disordered" evidence="10">
    <location>
        <begin position="441"/>
        <end position="466"/>
    </location>
</feature>
<keyword evidence="5 16" id="KW-0347">Helicase</keyword>
<feature type="compositionally biased region" description="Gly residues" evidence="10">
    <location>
        <begin position="100"/>
        <end position="117"/>
    </location>
</feature>
<dbReference type="SUPFAM" id="SSF54928">
    <property type="entry name" value="RNA-binding domain, RBD"/>
    <property type="match status" value="3"/>
</dbReference>
<comment type="similarity">
    <text evidence="1">Belongs to the DEAD box helicase family. DDX4/VASA subfamily.</text>
</comment>
<dbReference type="PROSITE" id="PS51194">
    <property type="entry name" value="HELICASE_CTER"/>
    <property type="match status" value="1"/>
</dbReference>
<feature type="short sequence motif" description="Q motif" evidence="9">
    <location>
        <begin position="556"/>
        <end position="584"/>
    </location>
</feature>
<dbReference type="CDD" id="cd00590">
    <property type="entry name" value="RRM_SF"/>
    <property type="match status" value="3"/>
</dbReference>
<evidence type="ECO:0000256" key="6">
    <source>
        <dbReference type="ARBA" id="ARBA00022840"/>
    </source>
</evidence>
<evidence type="ECO:0000259" key="13">
    <source>
        <dbReference type="PROSITE" id="PS51192"/>
    </source>
</evidence>
<feature type="region of interest" description="Disordered" evidence="10">
    <location>
        <begin position="969"/>
        <end position="1013"/>
    </location>
</feature>
<dbReference type="SUPFAM" id="SSF57756">
    <property type="entry name" value="Retrovirus zinc finger-like domains"/>
    <property type="match status" value="1"/>
</dbReference>
<evidence type="ECO:0000256" key="3">
    <source>
        <dbReference type="ARBA" id="ARBA00022741"/>
    </source>
</evidence>
<dbReference type="GO" id="GO:0005524">
    <property type="term" value="F:ATP binding"/>
    <property type="evidence" value="ECO:0007669"/>
    <property type="project" value="UniProtKB-KW"/>
</dbReference>
<dbReference type="GO" id="GO:0003723">
    <property type="term" value="F:RNA binding"/>
    <property type="evidence" value="ECO:0007669"/>
    <property type="project" value="UniProtKB-UniRule"/>
</dbReference>
<dbReference type="EMBL" id="MTYJ01000232">
    <property type="protein sequence ID" value="OWA51586.1"/>
    <property type="molecule type" value="Genomic_DNA"/>
</dbReference>
<evidence type="ECO:0000256" key="2">
    <source>
        <dbReference type="ARBA" id="ARBA00012552"/>
    </source>
</evidence>
<evidence type="ECO:0000256" key="7">
    <source>
        <dbReference type="PROSITE-ProRule" id="PRU00047"/>
    </source>
</evidence>
<keyword evidence="6" id="KW-0067">ATP-binding</keyword>
<dbReference type="InterPro" id="IPR000504">
    <property type="entry name" value="RRM_dom"/>
</dbReference>
<dbReference type="Gene3D" id="3.40.50.300">
    <property type="entry name" value="P-loop containing nucleotide triphosphate hydrolases"/>
    <property type="match status" value="2"/>
</dbReference>
<evidence type="ECO:0000256" key="4">
    <source>
        <dbReference type="ARBA" id="ARBA00022801"/>
    </source>
</evidence>
<keyword evidence="17" id="KW-1185">Reference proteome</keyword>
<dbReference type="Proteomes" id="UP000192578">
    <property type="component" value="Unassembled WGS sequence"/>
</dbReference>
<dbReference type="PROSITE" id="PS50158">
    <property type="entry name" value="ZF_CCHC"/>
    <property type="match status" value="1"/>
</dbReference>
<dbReference type="SMART" id="SM00487">
    <property type="entry name" value="DEXDc"/>
    <property type="match status" value="1"/>
</dbReference>
<dbReference type="InterPro" id="IPR000629">
    <property type="entry name" value="RNA-helicase_DEAD-box_CS"/>
</dbReference>
<comment type="caution">
    <text evidence="16">The sequence shown here is derived from an EMBL/GenBank/DDBJ whole genome shotgun (WGS) entry which is preliminary data.</text>
</comment>
<dbReference type="InterPro" id="IPR036875">
    <property type="entry name" value="Znf_CCHC_sf"/>
</dbReference>
<dbReference type="PROSITE" id="PS50102">
    <property type="entry name" value="RRM"/>
    <property type="match status" value="3"/>
</dbReference>
<organism evidence="16 17">
    <name type="scientific">Hypsibius exemplaris</name>
    <name type="common">Freshwater tardigrade</name>
    <dbReference type="NCBI Taxonomy" id="2072580"/>
    <lineage>
        <taxon>Eukaryota</taxon>
        <taxon>Metazoa</taxon>
        <taxon>Ecdysozoa</taxon>
        <taxon>Tardigrada</taxon>
        <taxon>Eutardigrada</taxon>
        <taxon>Parachela</taxon>
        <taxon>Hypsibioidea</taxon>
        <taxon>Hypsibiidae</taxon>
        <taxon>Hypsibius</taxon>
    </lineage>
</organism>
<feature type="domain" description="DEAD-box RNA helicase Q" evidence="15">
    <location>
        <begin position="556"/>
        <end position="584"/>
    </location>
</feature>
<sequence>MADSNVEVPDDFATLFVLGLPPSEEEIHQLFGEVGSIRELKLLPQKDESKPGRAGVITMSSKQEAVSAMEQFKTYEIPQTGRRMRITWDTRTLERQTGQKSGGGFGGGSGFGAGTDSGFGSGRGSGFGAAGGGGFGSGGSGFGSAGAFGGDAPAMPADFASLWVMGLPCDDEDVRDIFSEAGTVIDMRILPLKEDKDSRVGVITMSSQAEAKKAMELFRFKDIPQTGKRMRIDWDTRSLEKLAAGSGARDAHIPDDFGSLWVMGLPLEDEDVRELFSQCGTILDMRILPVKDDKPSRVGCIVMGSKAEAAKCMSTFRRVDLPQTGRSMRIDWDPRTMERRGISAGVSVGGGGFGAPAGGASGFGAPAGGASGFGAPAGGARGFGAPAGGARGFGAPGEFGPSSGGFGAPAGGFGSGGGSGFGVGGSGFGASSGQPAGFGASGLTRRFGDPKPDEGSSGGTFGAGGGFGGGGDAGNFSGSCFQYGQSGHFSRECPNAAAAGGDRDGGDARAPVTYIPAANLSRDAMKSEHNVAGIDFGKYKDVPVQVSGENIPKGVETFETSGLHDAMREAVRYMGYTTPTPIQKHSIPAILSGRDVMGCAQTGSGKTAGYLLPIISNLLDAGVGVPQVTGNALPEVLIVCPTRELASQVEREACVYVEGTGLKTLAVYGQVDPRYIGNKLRLGVNIIAATTGRLKDVTNKGLISFEKLQYLVLDEADRMLDMGFSPDVEFIMRHPTMPEDRVTLMFSATFPDEIKGLAYRFLRNFIFIATGIVGGACGDVRQDVIRCEGRADKKELLEQILKDRKELNGGKVEKTLVFCETKEETDKIGLELGINGISSTTIHGGRSQEQREAALADFKLGRKSVLVATNVAARGLDIPDVQHVINWDLPKNAQEMSEYVHRIGRTGRVGNKGLATTFYSSRASSVAPELIRIMEESGNEAPDWLYEEAGMSVPSGPRKAKSAAERYGATDTRAVPSSYAANPQTNENYRNKGEESSGGLDGARQFLPASGRFDLDTGGVVPAPAATVPSRFAGFGRRAAPPS</sequence>
<accession>A0A9X6NF33</accession>
<keyword evidence="7" id="KW-0479">Metal-binding</keyword>
<feature type="domain" description="RRM" evidence="11">
    <location>
        <begin position="160"/>
        <end position="237"/>
    </location>
</feature>
<dbReference type="SMART" id="SM00490">
    <property type="entry name" value="HELICc"/>
    <property type="match status" value="1"/>
</dbReference>
<gene>
    <name evidence="16" type="ORF">BV898_16061</name>
</gene>
<feature type="domain" description="Helicase C-terminal" evidence="14">
    <location>
        <begin position="792"/>
        <end position="949"/>
    </location>
</feature>
<evidence type="ECO:0000313" key="16">
    <source>
        <dbReference type="EMBL" id="OWA51586.1"/>
    </source>
</evidence>
<evidence type="ECO:0000259" key="12">
    <source>
        <dbReference type="PROSITE" id="PS50158"/>
    </source>
</evidence>
<dbReference type="PROSITE" id="PS51192">
    <property type="entry name" value="HELICASE_ATP_BIND_1"/>
    <property type="match status" value="1"/>
</dbReference>
<dbReference type="PROSITE" id="PS51195">
    <property type="entry name" value="Q_MOTIF"/>
    <property type="match status" value="1"/>
</dbReference>
<dbReference type="InterPro" id="IPR014001">
    <property type="entry name" value="Helicase_ATP-bd"/>
</dbReference>
<dbReference type="OrthoDB" id="196131at2759"/>
<dbReference type="InterPro" id="IPR014014">
    <property type="entry name" value="RNA_helicase_DEAD_Q_motif"/>
</dbReference>
<keyword evidence="4" id="KW-0378">Hydrolase</keyword>
<dbReference type="Pfam" id="PF00271">
    <property type="entry name" value="Helicase_C"/>
    <property type="match status" value="1"/>
</dbReference>
<evidence type="ECO:0000256" key="9">
    <source>
        <dbReference type="PROSITE-ProRule" id="PRU00552"/>
    </source>
</evidence>
<feature type="region of interest" description="Disordered" evidence="10">
    <location>
        <begin position="95"/>
        <end position="117"/>
    </location>
</feature>